<sequence length="62" mass="6893">MSLQLRVDRDCSRPAGEVGDMFPTFKGGIFVLLFDDEILNLIVNRIPPLCGVNTVIVTWVSN</sequence>
<gene>
    <name evidence="1" type="ORF">SCLCIDRAFT_1224870</name>
</gene>
<keyword evidence="2" id="KW-1185">Reference proteome</keyword>
<proteinExistence type="predicted"/>
<dbReference type="EMBL" id="KN822287">
    <property type="protein sequence ID" value="KIM51082.1"/>
    <property type="molecule type" value="Genomic_DNA"/>
</dbReference>
<organism evidence="1 2">
    <name type="scientific">Scleroderma citrinum Foug A</name>
    <dbReference type="NCBI Taxonomy" id="1036808"/>
    <lineage>
        <taxon>Eukaryota</taxon>
        <taxon>Fungi</taxon>
        <taxon>Dikarya</taxon>
        <taxon>Basidiomycota</taxon>
        <taxon>Agaricomycotina</taxon>
        <taxon>Agaricomycetes</taxon>
        <taxon>Agaricomycetidae</taxon>
        <taxon>Boletales</taxon>
        <taxon>Sclerodermatineae</taxon>
        <taxon>Sclerodermataceae</taxon>
        <taxon>Scleroderma</taxon>
    </lineage>
</organism>
<dbReference type="HOGENOM" id="CLU_2905483_0_0_1"/>
<accession>A0A0C2ZDQ5</accession>
<evidence type="ECO:0000313" key="2">
    <source>
        <dbReference type="Proteomes" id="UP000053989"/>
    </source>
</evidence>
<evidence type="ECO:0000313" key="1">
    <source>
        <dbReference type="EMBL" id="KIM51082.1"/>
    </source>
</evidence>
<reference evidence="2" key="2">
    <citation type="submission" date="2015-01" db="EMBL/GenBank/DDBJ databases">
        <title>Evolutionary Origins and Diversification of the Mycorrhizal Mutualists.</title>
        <authorList>
            <consortium name="DOE Joint Genome Institute"/>
            <consortium name="Mycorrhizal Genomics Consortium"/>
            <person name="Kohler A."/>
            <person name="Kuo A."/>
            <person name="Nagy L.G."/>
            <person name="Floudas D."/>
            <person name="Copeland A."/>
            <person name="Barry K.W."/>
            <person name="Cichocki N."/>
            <person name="Veneault-Fourrey C."/>
            <person name="LaButti K."/>
            <person name="Lindquist E.A."/>
            <person name="Lipzen A."/>
            <person name="Lundell T."/>
            <person name="Morin E."/>
            <person name="Murat C."/>
            <person name="Riley R."/>
            <person name="Ohm R."/>
            <person name="Sun H."/>
            <person name="Tunlid A."/>
            <person name="Henrissat B."/>
            <person name="Grigoriev I.V."/>
            <person name="Hibbett D.S."/>
            <person name="Martin F."/>
        </authorList>
    </citation>
    <scope>NUCLEOTIDE SEQUENCE [LARGE SCALE GENOMIC DNA]</scope>
    <source>
        <strain evidence="2">Foug A</strain>
    </source>
</reference>
<protein>
    <submittedName>
        <fullName evidence="1">Uncharacterized protein</fullName>
    </submittedName>
</protein>
<dbReference type="InParanoid" id="A0A0C2ZDQ5"/>
<dbReference type="Proteomes" id="UP000053989">
    <property type="component" value="Unassembled WGS sequence"/>
</dbReference>
<reference evidence="1 2" key="1">
    <citation type="submission" date="2014-04" db="EMBL/GenBank/DDBJ databases">
        <authorList>
            <consortium name="DOE Joint Genome Institute"/>
            <person name="Kuo A."/>
            <person name="Kohler A."/>
            <person name="Nagy L.G."/>
            <person name="Floudas D."/>
            <person name="Copeland A."/>
            <person name="Barry K.W."/>
            <person name="Cichocki N."/>
            <person name="Veneault-Fourrey C."/>
            <person name="LaButti K."/>
            <person name="Lindquist E.A."/>
            <person name="Lipzen A."/>
            <person name="Lundell T."/>
            <person name="Morin E."/>
            <person name="Murat C."/>
            <person name="Sun H."/>
            <person name="Tunlid A."/>
            <person name="Henrissat B."/>
            <person name="Grigoriev I.V."/>
            <person name="Hibbett D.S."/>
            <person name="Martin F."/>
            <person name="Nordberg H.P."/>
            <person name="Cantor M.N."/>
            <person name="Hua S.X."/>
        </authorList>
    </citation>
    <scope>NUCLEOTIDE SEQUENCE [LARGE SCALE GENOMIC DNA]</scope>
    <source>
        <strain evidence="1 2">Foug A</strain>
    </source>
</reference>
<dbReference type="AlphaFoldDB" id="A0A0C2ZDQ5"/>
<name>A0A0C2ZDQ5_9AGAM</name>